<dbReference type="GO" id="GO:0005978">
    <property type="term" value="P:glycogen biosynthetic process"/>
    <property type="evidence" value="ECO:0007669"/>
    <property type="project" value="UniProtKB-UniRule"/>
</dbReference>
<dbReference type="PANTHER" id="PTHR45825">
    <property type="entry name" value="GRANULE-BOUND STARCH SYNTHASE 1, CHLOROPLASTIC/AMYLOPLASTIC"/>
    <property type="match status" value="1"/>
</dbReference>
<comment type="caution">
    <text evidence="10">The sequence shown here is derived from an EMBL/GenBank/DDBJ whole genome shotgun (WGS) entry which is preliminary data.</text>
</comment>
<evidence type="ECO:0000256" key="2">
    <source>
        <dbReference type="ARBA" id="ARBA00002764"/>
    </source>
</evidence>
<feature type="binding site" evidence="7">
    <location>
        <position position="15"/>
    </location>
    <ligand>
        <name>ADP-alpha-D-glucose</name>
        <dbReference type="ChEBI" id="CHEBI:57498"/>
    </ligand>
</feature>
<keyword evidence="5 7" id="KW-0808">Transferase</keyword>
<dbReference type="Proteomes" id="UP000230557">
    <property type="component" value="Unassembled WGS sequence"/>
</dbReference>
<dbReference type="AlphaFoldDB" id="A0A2H0VC76"/>
<evidence type="ECO:0000256" key="5">
    <source>
        <dbReference type="ARBA" id="ARBA00022679"/>
    </source>
</evidence>
<dbReference type="Pfam" id="PF08323">
    <property type="entry name" value="Glyco_transf_5"/>
    <property type="match status" value="1"/>
</dbReference>
<evidence type="ECO:0000313" key="10">
    <source>
        <dbReference type="EMBL" id="PIR96671.1"/>
    </source>
</evidence>
<reference evidence="11" key="1">
    <citation type="submission" date="2017-09" db="EMBL/GenBank/DDBJ databases">
        <title>Depth-based differentiation of microbial function through sediment-hosted aquifers and enrichment of novel symbionts in the deep terrestrial subsurface.</title>
        <authorList>
            <person name="Probst A.J."/>
            <person name="Ladd B."/>
            <person name="Jarett J.K."/>
            <person name="Geller-Mcgrath D.E."/>
            <person name="Sieber C.M.K."/>
            <person name="Emerson J.B."/>
            <person name="Anantharaman K."/>
            <person name="Thomas B.C."/>
            <person name="Malmstrom R."/>
            <person name="Stieglmeier M."/>
            <person name="Klingl A."/>
            <person name="Woyke T."/>
            <person name="Ryan C.M."/>
            <person name="Banfield J.F."/>
        </authorList>
    </citation>
    <scope>NUCLEOTIDE SEQUENCE [LARGE SCALE GENOMIC DNA]</scope>
</reference>
<evidence type="ECO:0000313" key="11">
    <source>
        <dbReference type="Proteomes" id="UP000230557"/>
    </source>
</evidence>
<dbReference type="UniPathway" id="UPA00164"/>
<dbReference type="InterPro" id="IPR001296">
    <property type="entry name" value="Glyco_trans_1"/>
</dbReference>
<dbReference type="EMBL" id="PFAJ01000070">
    <property type="protein sequence ID" value="PIR96671.1"/>
    <property type="molecule type" value="Genomic_DNA"/>
</dbReference>
<comment type="function">
    <text evidence="2 7">Synthesizes alpha-1,4-glucan chains using ADP-glucose.</text>
</comment>
<gene>
    <name evidence="7" type="primary">glgA</name>
    <name evidence="10" type="ORF">COT91_05410</name>
</gene>
<dbReference type="GO" id="GO:0009011">
    <property type="term" value="F:alpha-1,4-glucan glucosyltransferase (ADP-glucose donor) activity"/>
    <property type="evidence" value="ECO:0007669"/>
    <property type="project" value="UniProtKB-UniRule"/>
</dbReference>
<evidence type="ECO:0000259" key="8">
    <source>
        <dbReference type="Pfam" id="PF00534"/>
    </source>
</evidence>
<dbReference type="InterPro" id="IPR011835">
    <property type="entry name" value="GS/SS"/>
</dbReference>
<feature type="domain" description="Starch synthase catalytic" evidence="9">
    <location>
        <begin position="2"/>
        <end position="232"/>
    </location>
</feature>
<dbReference type="NCBIfam" id="TIGR02095">
    <property type="entry name" value="glgA"/>
    <property type="match status" value="1"/>
</dbReference>
<proteinExistence type="inferred from homology"/>
<dbReference type="SUPFAM" id="SSF53756">
    <property type="entry name" value="UDP-Glycosyltransferase/glycogen phosphorylase"/>
    <property type="match status" value="1"/>
</dbReference>
<evidence type="ECO:0000256" key="3">
    <source>
        <dbReference type="ARBA" id="ARBA00010281"/>
    </source>
</evidence>
<dbReference type="InterPro" id="IPR013534">
    <property type="entry name" value="Starch_synth_cat_dom"/>
</dbReference>
<sequence>MKVLFVSSEVAPFAKVGGLADVVSSLPKKLKRVGVDVRVLIPHYQQTKLGMLRAKIVGDTKIFFGNKFYKVKIFQAFLPGSRVPIYLLQQKKWFTNPPEIYGKPTINKKAKEHITKRFLFLSVSVLQILKNVNFEPDLIHIHDWPVAPVAGLLKSQKKIKIKSLLTLHNAAQQTSVPKKLLKSLGIANQTSAQINLLKLGIQTADAVNTVSPTYAKELGKKQFSGELAATIRGKKISGILNGIDTTSFDPNTDPYLWTKYSAKTLAKKIKNKSGLQKNLNLLNNKSLLLVGMVTRLFHQKGIELLVQAMENLTPGPFQFVILGTGSKKYHEILSILEKKFPKKICFIPEFDRHLARQIYAGSDVFAMPSLFEPCGLGQMIAHRYGTLPVARDTGGLHDTVVNYNKKGGNGFIFKKFTGEAFIKSLEEARVTFQNKKLWKKLQFQAMSENHSWNRSTKEYLKLYKKIIK</sequence>
<dbReference type="EC" id="2.4.1.21" evidence="7"/>
<dbReference type="CDD" id="cd03791">
    <property type="entry name" value="GT5_Glycogen_synthase_DULL1-like"/>
    <property type="match status" value="1"/>
</dbReference>
<evidence type="ECO:0000256" key="6">
    <source>
        <dbReference type="ARBA" id="ARBA00023056"/>
    </source>
</evidence>
<feature type="domain" description="Glycosyl transferase family 1" evidence="8">
    <location>
        <begin position="285"/>
        <end position="427"/>
    </location>
</feature>
<organism evidence="10 11">
    <name type="scientific">Candidatus Doudnabacteria bacterium CG10_big_fil_rev_8_21_14_0_10_41_10</name>
    <dbReference type="NCBI Taxonomy" id="1974551"/>
    <lineage>
        <taxon>Bacteria</taxon>
        <taxon>Candidatus Doudnaibacteriota</taxon>
    </lineage>
</organism>
<dbReference type="GO" id="GO:0004373">
    <property type="term" value="F:alpha-1,4-glucan glucosyltransferase (UDP-glucose donor) activity"/>
    <property type="evidence" value="ECO:0007669"/>
    <property type="project" value="InterPro"/>
</dbReference>
<evidence type="ECO:0000256" key="7">
    <source>
        <dbReference type="HAMAP-Rule" id="MF_00484"/>
    </source>
</evidence>
<comment type="similarity">
    <text evidence="3 7">Belongs to the glycosyltransferase 1 family. Bacterial/plant glycogen synthase subfamily.</text>
</comment>
<dbReference type="Gene3D" id="3.40.50.2000">
    <property type="entry name" value="Glycogen Phosphorylase B"/>
    <property type="match status" value="2"/>
</dbReference>
<comment type="catalytic activity">
    <reaction evidence="1 7">
        <text>[(1-&gt;4)-alpha-D-glucosyl](n) + ADP-alpha-D-glucose = [(1-&gt;4)-alpha-D-glucosyl](n+1) + ADP + H(+)</text>
        <dbReference type="Rhea" id="RHEA:18189"/>
        <dbReference type="Rhea" id="RHEA-COMP:9584"/>
        <dbReference type="Rhea" id="RHEA-COMP:9587"/>
        <dbReference type="ChEBI" id="CHEBI:15378"/>
        <dbReference type="ChEBI" id="CHEBI:15444"/>
        <dbReference type="ChEBI" id="CHEBI:57498"/>
        <dbReference type="ChEBI" id="CHEBI:456216"/>
        <dbReference type="EC" id="2.4.1.21"/>
    </reaction>
</comment>
<name>A0A2H0VC76_9BACT</name>
<dbReference type="PANTHER" id="PTHR45825:SF11">
    <property type="entry name" value="ALPHA AMYLASE DOMAIN-CONTAINING PROTEIN"/>
    <property type="match status" value="1"/>
</dbReference>
<comment type="pathway">
    <text evidence="7">Glycan biosynthesis; glycogen biosynthesis.</text>
</comment>
<keyword evidence="4 7" id="KW-0328">Glycosyltransferase</keyword>
<dbReference type="HAMAP" id="MF_00484">
    <property type="entry name" value="Glycogen_synth"/>
    <property type="match status" value="1"/>
</dbReference>
<evidence type="ECO:0000256" key="4">
    <source>
        <dbReference type="ARBA" id="ARBA00022676"/>
    </source>
</evidence>
<evidence type="ECO:0000259" key="9">
    <source>
        <dbReference type="Pfam" id="PF08323"/>
    </source>
</evidence>
<evidence type="ECO:0000256" key="1">
    <source>
        <dbReference type="ARBA" id="ARBA00001478"/>
    </source>
</evidence>
<keyword evidence="6 7" id="KW-0320">Glycogen biosynthesis</keyword>
<accession>A0A2H0VC76</accession>
<dbReference type="Pfam" id="PF00534">
    <property type="entry name" value="Glycos_transf_1"/>
    <property type="match status" value="1"/>
</dbReference>
<protein>
    <recommendedName>
        <fullName evidence="7">Glycogen synthase</fullName>
        <ecNumber evidence="7">2.4.1.21</ecNumber>
    </recommendedName>
    <alternativeName>
        <fullName evidence="7">Starch [bacterial glycogen] synthase</fullName>
    </alternativeName>
</protein>